<dbReference type="AlphaFoldDB" id="A0A343TNM3"/>
<protein>
    <recommendedName>
        <fullName evidence="3">Lipoprotein</fullName>
    </recommendedName>
</protein>
<evidence type="ECO:0008006" key="3">
    <source>
        <dbReference type="Google" id="ProtNLM"/>
    </source>
</evidence>
<name>A0A343TNM3_9EURY</name>
<dbReference type="PROSITE" id="PS51257">
    <property type="entry name" value="PROKAR_LIPOPROTEIN"/>
    <property type="match status" value="1"/>
</dbReference>
<dbReference type="EMBL" id="CP025066">
    <property type="protein sequence ID" value="AUX10695.1"/>
    <property type="molecule type" value="Genomic_DNA"/>
</dbReference>
<evidence type="ECO:0000313" key="1">
    <source>
        <dbReference type="EMBL" id="AUX10695.1"/>
    </source>
</evidence>
<keyword evidence="2" id="KW-1185">Reference proteome</keyword>
<sequence length="145" mass="16780">MNMSLPRRSLLVGGGAVLSALAGCTDLGSGGSHEMDLVFVNYTSEVRRLRIELLRHDGEEYRDALAYDEEVEIPSEDEDSAGLVRKYDVVPRRRYLVRVLLWGGRGQWHHYHFFPGESTTEPEQERLFIRVYRDDEADELYVRFT</sequence>
<accession>A0A343TNM3</accession>
<dbReference type="Proteomes" id="UP000263012">
    <property type="component" value="Chromosome"/>
</dbReference>
<reference evidence="2" key="1">
    <citation type="submission" date="2017-11" db="EMBL/GenBank/DDBJ databases">
        <title>Phenotypic and genomic properties of facultatively anaerobic sulfur-reducing natronoarchaea from hypersaline soda lakes.</title>
        <authorList>
            <person name="Sorokin D.Y."/>
            <person name="Kublanov I.V."/>
            <person name="Roman P."/>
            <person name="Sinninghe Damste J.S."/>
            <person name="Golyshin P.N."/>
            <person name="Rojo D."/>
            <person name="Ciordia S."/>
            <person name="Mena M.D.C."/>
            <person name="Ferrer M."/>
            <person name="Messina E."/>
            <person name="Smedile F."/>
            <person name="La Spada G."/>
            <person name="La Cono V."/>
            <person name="Yakimov M.M."/>
        </authorList>
    </citation>
    <scope>NUCLEOTIDE SEQUENCE [LARGE SCALE GENOMIC DNA]</scope>
    <source>
        <strain evidence="2">AArc-Sl</strain>
    </source>
</reference>
<evidence type="ECO:0000313" key="2">
    <source>
        <dbReference type="Proteomes" id="UP000263012"/>
    </source>
</evidence>
<organism evidence="1 2">
    <name type="scientific">Halalkaliarchaeum desulfuricum</name>
    <dbReference type="NCBI Taxonomy" id="2055893"/>
    <lineage>
        <taxon>Archaea</taxon>
        <taxon>Methanobacteriati</taxon>
        <taxon>Methanobacteriota</taxon>
        <taxon>Stenosarchaea group</taxon>
        <taxon>Halobacteria</taxon>
        <taxon>Halobacteriales</taxon>
        <taxon>Haloferacaceae</taxon>
        <taxon>Halalkaliarchaeum</taxon>
    </lineage>
</organism>
<proteinExistence type="predicted"/>
<dbReference type="KEGG" id="hdf:AArcSl_3088"/>
<gene>
    <name evidence="1" type="ORF">AArcSl_3088</name>
</gene>